<keyword evidence="3" id="KW-1185">Reference proteome</keyword>
<feature type="compositionally biased region" description="Basic and acidic residues" evidence="1">
    <location>
        <begin position="41"/>
        <end position="64"/>
    </location>
</feature>
<evidence type="ECO:0000256" key="1">
    <source>
        <dbReference type="SAM" id="MobiDB-lite"/>
    </source>
</evidence>
<feature type="non-terminal residue" evidence="2">
    <location>
        <position position="1"/>
    </location>
</feature>
<sequence>MNGIYRIATTIKHIYTFSGADICIDTHSKNVADPFGLCLKEGGKKEGEKEGAKEKEVPKEKEAPARQLVTSDGAYATQSAFNLPKLPSSDSSTEGLRSALREGESFTAACACSALAKLALRVDDPAQANRALHLSASLLAYHKQNA</sequence>
<accession>A0A8S4QHK3</accession>
<organism evidence="2 3">
    <name type="scientific">Pararge aegeria aegeria</name>
    <dbReference type="NCBI Taxonomy" id="348720"/>
    <lineage>
        <taxon>Eukaryota</taxon>
        <taxon>Metazoa</taxon>
        <taxon>Ecdysozoa</taxon>
        <taxon>Arthropoda</taxon>
        <taxon>Hexapoda</taxon>
        <taxon>Insecta</taxon>
        <taxon>Pterygota</taxon>
        <taxon>Neoptera</taxon>
        <taxon>Endopterygota</taxon>
        <taxon>Lepidoptera</taxon>
        <taxon>Glossata</taxon>
        <taxon>Ditrysia</taxon>
        <taxon>Papilionoidea</taxon>
        <taxon>Nymphalidae</taxon>
        <taxon>Satyrinae</taxon>
        <taxon>Satyrini</taxon>
        <taxon>Parargina</taxon>
        <taxon>Pararge</taxon>
    </lineage>
</organism>
<evidence type="ECO:0000313" key="3">
    <source>
        <dbReference type="Proteomes" id="UP000838756"/>
    </source>
</evidence>
<gene>
    <name evidence="2" type="primary">jg18742</name>
    <name evidence="2" type="ORF">PAEG_LOCUS1870</name>
</gene>
<protein>
    <submittedName>
        <fullName evidence="2">Jg18742 protein</fullName>
    </submittedName>
</protein>
<reference evidence="2" key="1">
    <citation type="submission" date="2022-03" db="EMBL/GenBank/DDBJ databases">
        <authorList>
            <person name="Lindestad O."/>
        </authorList>
    </citation>
    <scope>NUCLEOTIDE SEQUENCE</scope>
</reference>
<dbReference type="AlphaFoldDB" id="A0A8S4QHK3"/>
<dbReference type="OrthoDB" id="10261439at2759"/>
<comment type="caution">
    <text evidence="2">The sequence shown here is derived from an EMBL/GenBank/DDBJ whole genome shotgun (WGS) entry which is preliminary data.</text>
</comment>
<feature type="region of interest" description="Disordered" evidence="1">
    <location>
        <begin position="41"/>
        <end position="66"/>
    </location>
</feature>
<name>A0A8S4QHK3_9NEOP</name>
<dbReference type="Proteomes" id="UP000838756">
    <property type="component" value="Unassembled WGS sequence"/>
</dbReference>
<evidence type="ECO:0000313" key="2">
    <source>
        <dbReference type="EMBL" id="CAH2209472.1"/>
    </source>
</evidence>
<proteinExistence type="predicted"/>
<dbReference type="EMBL" id="CAKXAJ010006016">
    <property type="protein sequence ID" value="CAH2209472.1"/>
    <property type="molecule type" value="Genomic_DNA"/>
</dbReference>